<dbReference type="InterPro" id="IPR011051">
    <property type="entry name" value="RmlC_Cupin_sf"/>
</dbReference>
<feature type="domain" description="Pirin N-terminal" evidence="3">
    <location>
        <begin position="20"/>
        <end position="120"/>
    </location>
</feature>
<dbReference type="SUPFAM" id="SSF51182">
    <property type="entry name" value="RmlC-like cupins"/>
    <property type="match status" value="1"/>
</dbReference>
<sequence>MISVHRSEDRYRGGDEAAGIVTRHALSFGPFYDPDNLRFGPVLAFNEERLAPGAGFEEHPHSHTEIVTWVVEGELTHRDSAGHSTVVRAGDVAHLSAASGVRHVERNDGTAPLTFLQMWLAPLESGGEPSYTVVPGIADSTPYALPGAGAMLHARRLDTGERTAVPDAARAYVHVVRGRIALDDEELGPGDAARITGAEGLEAVAVAGPVELLVWELTG</sequence>
<dbReference type="Gene3D" id="2.60.120.10">
    <property type="entry name" value="Jelly Rolls"/>
    <property type="match status" value="2"/>
</dbReference>
<evidence type="ECO:0000259" key="4">
    <source>
        <dbReference type="Pfam" id="PF17954"/>
    </source>
</evidence>
<evidence type="ECO:0000259" key="3">
    <source>
        <dbReference type="Pfam" id="PF02678"/>
    </source>
</evidence>
<dbReference type="AlphaFoldDB" id="A0A6G3T3J2"/>
<comment type="similarity">
    <text evidence="1 2">Belongs to the pirin family.</text>
</comment>
<evidence type="ECO:0000256" key="2">
    <source>
        <dbReference type="RuleBase" id="RU003457"/>
    </source>
</evidence>
<dbReference type="Pfam" id="PF17954">
    <property type="entry name" value="Pirin_C_2"/>
    <property type="match status" value="1"/>
</dbReference>
<comment type="caution">
    <text evidence="5">The sequence shown here is derived from an EMBL/GenBank/DDBJ whole genome shotgun (WGS) entry which is preliminary data.</text>
</comment>
<dbReference type="PANTHER" id="PTHR43212">
    <property type="entry name" value="QUERCETIN 2,3-DIOXYGENASE"/>
    <property type="match status" value="1"/>
</dbReference>
<reference evidence="5 7" key="1">
    <citation type="submission" date="2020-01" db="EMBL/GenBank/DDBJ databases">
        <title>Insect and environment-associated Actinomycetes.</title>
        <authorList>
            <person name="Currrie C."/>
            <person name="Chevrette M."/>
            <person name="Carlson C."/>
            <person name="Stubbendieck R."/>
            <person name="Wendt-Pienkowski E."/>
        </authorList>
    </citation>
    <scope>NUCLEOTIDE SEQUENCE</scope>
    <source>
        <strain evidence="5">SID505</strain>
        <strain evidence="6 7">SID7903</strain>
    </source>
</reference>
<dbReference type="RefSeq" id="WP_047176423.1">
    <property type="nucleotide sequence ID" value="NZ_JAAGLK010000390.1"/>
</dbReference>
<dbReference type="InterPro" id="IPR041602">
    <property type="entry name" value="Quercetinase_C"/>
</dbReference>
<evidence type="ECO:0000313" key="7">
    <source>
        <dbReference type="Proteomes" id="UP000470951"/>
    </source>
</evidence>
<feature type="domain" description="Quercetin 2,3-dioxygenase C-terminal cupin" evidence="4">
    <location>
        <begin position="150"/>
        <end position="217"/>
    </location>
</feature>
<dbReference type="EMBL" id="JAAGMK010001054">
    <property type="protein sequence ID" value="NEB89844.1"/>
    <property type="molecule type" value="Genomic_DNA"/>
</dbReference>
<gene>
    <name evidence="5" type="ORF">G3I43_37700</name>
    <name evidence="6" type="ORF">G3I58_14100</name>
</gene>
<accession>A0A6G3T3J2</accession>
<protein>
    <submittedName>
        <fullName evidence="5">Pirin family protein</fullName>
    </submittedName>
</protein>
<dbReference type="InterPro" id="IPR003829">
    <property type="entry name" value="Pirin_N_dom"/>
</dbReference>
<evidence type="ECO:0000256" key="1">
    <source>
        <dbReference type="ARBA" id="ARBA00008416"/>
    </source>
</evidence>
<evidence type="ECO:0000313" key="5">
    <source>
        <dbReference type="EMBL" id="NEB89844.1"/>
    </source>
</evidence>
<dbReference type="InterPro" id="IPR014710">
    <property type="entry name" value="RmlC-like_jellyroll"/>
</dbReference>
<dbReference type="InterPro" id="IPR012093">
    <property type="entry name" value="Pirin"/>
</dbReference>
<name>A0A6G3T3J2_STRAQ</name>
<evidence type="ECO:0000313" key="6">
    <source>
        <dbReference type="EMBL" id="NEB99093.1"/>
    </source>
</evidence>
<organism evidence="5">
    <name type="scientific">Streptomyces anulatus</name>
    <name type="common">Streptomyces chrysomallus</name>
    <dbReference type="NCBI Taxonomy" id="1892"/>
    <lineage>
        <taxon>Bacteria</taxon>
        <taxon>Bacillati</taxon>
        <taxon>Actinomycetota</taxon>
        <taxon>Actinomycetes</taxon>
        <taxon>Kitasatosporales</taxon>
        <taxon>Streptomycetaceae</taxon>
        <taxon>Streptomyces</taxon>
    </lineage>
</organism>
<proteinExistence type="inferred from homology"/>
<dbReference type="EMBL" id="JAAGMS010000151">
    <property type="protein sequence ID" value="NEB99093.1"/>
    <property type="molecule type" value="Genomic_DNA"/>
</dbReference>
<dbReference type="PANTHER" id="PTHR43212:SF3">
    <property type="entry name" value="QUERCETIN 2,3-DIOXYGENASE"/>
    <property type="match status" value="1"/>
</dbReference>
<dbReference type="Pfam" id="PF02678">
    <property type="entry name" value="Pirin"/>
    <property type="match status" value="1"/>
</dbReference>
<dbReference type="Proteomes" id="UP000470951">
    <property type="component" value="Unassembled WGS sequence"/>
</dbReference>